<name>A5AYG2_VITVI</name>
<dbReference type="ExpressionAtlas" id="A5AYG2">
    <property type="expression patterns" value="baseline and differential"/>
</dbReference>
<dbReference type="AlphaFoldDB" id="A5AYG2"/>
<reference evidence="1" key="1">
    <citation type="journal article" date="2007" name="PLoS ONE">
        <title>The first genome sequence of an elite grapevine cultivar (Pinot noir Vitis vinifera L.): coping with a highly heterozygous genome.</title>
        <authorList>
            <person name="Velasco R."/>
            <person name="Zharkikh A."/>
            <person name="Troggio M."/>
            <person name="Cartwright D.A."/>
            <person name="Cestaro A."/>
            <person name="Pruss D."/>
            <person name="Pindo M."/>
            <person name="FitzGerald L.M."/>
            <person name="Vezzulli S."/>
            <person name="Reid J."/>
            <person name="Malacarne G."/>
            <person name="Iliev D."/>
            <person name="Coppola G."/>
            <person name="Wardell B."/>
            <person name="Micheletti D."/>
            <person name="Macalma T."/>
            <person name="Facci M."/>
            <person name="Mitchell J.T."/>
            <person name="Perazzolli M."/>
            <person name="Eldredge G."/>
            <person name="Gatto P."/>
            <person name="Oyzerski R."/>
            <person name="Moretto M."/>
            <person name="Gutin N."/>
            <person name="Stefanini M."/>
            <person name="Chen Y."/>
            <person name="Segala C."/>
            <person name="Davenport C."/>
            <person name="Dematte L."/>
            <person name="Mraz A."/>
            <person name="Battilana J."/>
            <person name="Stormo K."/>
            <person name="Costa F."/>
            <person name="Tao Q."/>
            <person name="Si-Ammour A."/>
            <person name="Harkins T."/>
            <person name="Lackey A."/>
            <person name="Perbost C."/>
            <person name="Taillon B."/>
            <person name="Stella A."/>
            <person name="Solovyev V."/>
            <person name="Fawcett J.A."/>
            <person name="Sterck L."/>
            <person name="Vandepoele K."/>
            <person name="Grando S.M."/>
            <person name="Toppo S."/>
            <person name="Moser C."/>
            <person name="Lanchbury J."/>
            <person name="Bogden R."/>
            <person name="Skolnick M."/>
            <person name="Sgaramella V."/>
            <person name="Bhatnagar S.K."/>
            <person name="Fontana P."/>
            <person name="Gutin A."/>
            <person name="Van de Peer Y."/>
            <person name="Salamini F."/>
            <person name="Viola R."/>
        </authorList>
    </citation>
    <scope>NUCLEOTIDE SEQUENCE</scope>
</reference>
<gene>
    <name evidence="1" type="ORF">VITISV_000737</name>
</gene>
<organism evidence="1">
    <name type="scientific">Vitis vinifera</name>
    <name type="common">Grape</name>
    <dbReference type="NCBI Taxonomy" id="29760"/>
    <lineage>
        <taxon>Eukaryota</taxon>
        <taxon>Viridiplantae</taxon>
        <taxon>Streptophyta</taxon>
        <taxon>Embryophyta</taxon>
        <taxon>Tracheophyta</taxon>
        <taxon>Spermatophyta</taxon>
        <taxon>Magnoliopsida</taxon>
        <taxon>eudicotyledons</taxon>
        <taxon>Gunneridae</taxon>
        <taxon>Pentapetalae</taxon>
        <taxon>rosids</taxon>
        <taxon>Vitales</taxon>
        <taxon>Vitaceae</taxon>
        <taxon>Viteae</taxon>
        <taxon>Vitis</taxon>
    </lineage>
</organism>
<dbReference type="OrthoDB" id="1750341at2759"/>
<accession>A5AYG2</accession>
<dbReference type="EMBL" id="AM440149">
    <property type="protein sequence ID" value="CAN67304.1"/>
    <property type="molecule type" value="Genomic_DNA"/>
</dbReference>
<evidence type="ECO:0000313" key="1">
    <source>
        <dbReference type="EMBL" id="CAN67304.1"/>
    </source>
</evidence>
<proteinExistence type="predicted"/>
<sequence>MVPKRSLSILQNVRFVVSARQETLILKRGLLMYVKEHVGLLIQSMKAVFLFLIQSFHLQKASGRGVRTHPPMVLSAMAGYEGASCVSGWDDPDGMRATCHYELQTGARRDWEENQQRSGEFEIDELSILGRGTNRFSRESKNGELSIRYRVRGMKTRIEAASSSRRSPNPSPHLAHPIALEHIVPLLELALHKVYQPRVNGTTSQLAHKLGQTPYNVVMAQILYRLGLDEQLQEKNEGHVGAFGFDRVSAMTEQLEAARQ</sequence>
<protein>
    <submittedName>
        <fullName evidence="1">Uncharacterized protein</fullName>
    </submittedName>
</protein>